<evidence type="ECO:0000256" key="13">
    <source>
        <dbReference type="SAM" id="Coils"/>
    </source>
</evidence>
<organism evidence="15 16">
    <name type="scientific">Anaerotruncus colihominis</name>
    <dbReference type="NCBI Taxonomy" id="169435"/>
    <lineage>
        <taxon>Bacteria</taxon>
        <taxon>Bacillati</taxon>
        <taxon>Bacillota</taxon>
        <taxon>Clostridia</taxon>
        <taxon>Eubacteriales</taxon>
        <taxon>Oscillospiraceae</taxon>
        <taxon>Anaerotruncus</taxon>
    </lineage>
</organism>
<feature type="binding site" evidence="12">
    <location>
        <position position="310"/>
    </location>
    <ligand>
        <name>UDP-N-acetyl-alpha-D-glucosamine</name>
        <dbReference type="ChEBI" id="CHEBI:57705"/>
    </ligand>
</feature>
<sequence>MDVAKFLVQKSEPLNGEVVISGAKNAVLPLMASAILAEEKCIIRDVPALRDVDVMKDILRSLGSEINELEESIIEINTEKILKCEAEFDLVSKMRASFLVMGPLLARVGRAKVHMPGGCSIGARPIDLHLKGFEALGAEIIVKDNYVEAIAGPQGLVGNSIYLDFPSVGATENIMSAAVLAKGTTYIENAAEEPEIVDQANFLNKMGAKIKGAGTDTIKIEGVESLHGAQHTVIPDRIETGTFMLAAAITHGQILIKNVVPDHVKPITAKLRECGVTVEMGDEGMYVIADNPDLVATDLKTLPYPGFPTDIQSPFMAFLTTVNGASTVIETVFENRFMHVAELNRMGANIKTDGNRAMIQGAKQLEGAQVIATDLRGGAALVLAGLVAQGTTEISEIYHIERGYEKFTDKFRGLGANIFRIED</sequence>
<evidence type="ECO:0000256" key="10">
    <source>
        <dbReference type="ARBA" id="ARBA00038367"/>
    </source>
</evidence>
<keyword evidence="3 12" id="KW-0963">Cytoplasm</keyword>
<protein>
    <recommendedName>
        <fullName evidence="12">UDP-N-acetylglucosamine 1-carboxyvinyltransferase</fullName>
        <ecNumber evidence="12">2.5.1.7</ecNumber>
    </recommendedName>
    <alternativeName>
        <fullName evidence="12">Enoylpyruvate transferase</fullName>
    </alternativeName>
    <alternativeName>
        <fullName evidence="12">UDP-N-acetylglucosamine enolpyruvyl transferase</fullName>
        <shortName evidence="12">EPT</shortName>
    </alternativeName>
</protein>
<dbReference type="GO" id="GO:0071555">
    <property type="term" value="P:cell wall organization"/>
    <property type="evidence" value="ECO:0007669"/>
    <property type="project" value="UniProtKB-KW"/>
</dbReference>
<dbReference type="SUPFAM" id="SSF55205">
    <property type="entry name" value="EPT/RTPC-like"/>
    <property type="match status" value="1"/>
</dbReference>
<dbReference type="NCBIfam" id="NF006873">
    <property type="entry name" value="PRK09369.1"/>
    <property type="match status" value="1"/>
</dbReference>
<keyword evidence="6 12" id="KW-0133">Cell shape</keyword>
<feature type="binding site" evidence="12">
    <location>
        <position position="332"/>
    </location>
    <ligand>
        <name>UDP-N-acetyl-alpha-D-glucosamine</name>
        <dbReference type="ChEBI" id="CHEBI:57705"/>
    </ligand>
</feature>
<feature type="binding site" evidence="12">
    <location>
        <position position="95"/>
    </location>
    <ligand>
        <name>UDP-N-acetyl-alpha-D-glucosamine</name>
        <dbReference type="ChEBI" id="CHEBI:57705"/>
    </ligand>
</feature>
<keyword evidence="12" id="KW-0670">Pyruvate</keyword>
<feature type="domain" description="Enolpyruvate transferase" evidence="14">
    <location>
        <begin position="8"/>
        <end position="410"/>
    </location>
</feature>
<keyword evidence="16" id="KW-1185">Reference proteome</keyword>
<dbReference type="InterPro" id="IPR013792">
    <property type="entry name" value="RNA3'P_cycl/enolpyr_Trfase_a/b"/>
</dbReference>
<dbReference type="EC" id="2.5.1.7" evidence="12"/>
<evidence type="ECO:0000259" key="14">
    <source>
        <dbReference type="Pfam" id="PF00275"/>
    </source>
</evidence>
<dbReference type="GO" id="GO:0008360">
    <property type="term" value="P:regulation of cell shape"/>
    <property type="evidence" value="ECO:0007669"/>
    <property type="project" value="UniProtKB-KW"/>
</dbReference>
<evidence type="ECO:0000256" key="9">
    <source>
        <dbReference type="ARBA" id="ARBA00023316"/>
    </source>
</evidence>
<comment type="catalytic activity">
    <reaction evidence="11 12">
        <text>phosphoenolpyruvate + UDP-N-acetyl-alpha-D-glucosamine = UDP-N-acetyl-3-O-(1-carboxyvinyl)-alpha-D-glucosamine + phosphate</text>
        <dbReference type="Rhea" id="RHEA:18681"/>
        <dbReference type="ChEBI" id="CHEBI:43474"/>
        <dbReference type="ChEBI" id="CHEBI:57705"/>
        <dbReference type="ChEBI" id="CHEBI:58702"/>
        <dbReference type="ChEBI" id="CHEBI:68483"/>
        <dbReference type="EC" id="2.5.1.7"/>
    </reaction>
</comment>
<keyword evidence="13" id="KW-0175">Coiled coil</keyword>
<dbReference type="InterPro" id="IPR050068">
    <property type="entry name" value="MurA_subfamily"/>
</dbReference>
<dbReference type="EMBL" id="QXWK01000029">
    <property type="protein sequence ID" value="NBH62621.1"/>
    <property type="molecule type" value="Genomic_DNA"/>
</dbReference>
<evidence type="ECO:0000256" key="7">
    <source>
        <dbReference type="ARBA" id="ARBA00022984"/>
    </source>
</evidence>
<keyword evidence="9 12" id="KW-0961">Cell wall biogenesis/degradation</keyword>
<evidence type="ECO:0000256" key="6">
    <source>
        <dbReference type="ARBA" id="ARBA00022960"/>
    </source>
</evidence>
<dbReference type="Gene3D" id="3.65.10.10">
    <property type="entry name" value="Enolpyruvate transferase domain"/>
    <property type="match status" value="2"/>
</dbReference>
<evidence type="ECO:0000256" key="1">
    <source>
        <dbReference type="ARBA" id="ARBA00004496"/>
    </source>
</evidence>
<keyword evidence="4 12" id="KW-0132">Cell division</keyword>
<feature type="active site" description="Proton donor" evidence="12">
    <location>
        <position position="119"/>
    </location>
</feature>
<dbReference type="GO" id="GO:0019277">
    <property type="term" value="P:UDP-N-acetylgalactosamine biosynthetic process"/>
    <property type="evidence" value="ECO:0007669"/>
    <property type="project" value="InterPro"/>
</dbReference>
<proteinExistence type="inferred from homology"/>
<dbReference type="PANTHER" id="PTHR43783:SF1">
    <property type="entry name" value="UDP-N-ACETYLGLUCOSAMINE 1-CARBOXYVINYLTRANSFERASE"/>
    <property type="match status" value="1"/>
</dbReference>
<evidence type="ECO:0000256" key="4">
    <source>
        <dbReference type="ARBA" id="ARBA00022618"/>
    </source>
</evidence>
<dbReference type="InterPro" id="IPR036968">
    <property type="entry name" value="Enolpyruvate_Tfrase_sf"/>
</dbReference>
<feature type="binding site" evidence="12">
    <location>
        <begin position="124"/>
        <end position="128"/>
    </location>
    <ligand>
        <name>UDP-N-acetyl-alpha-D-glucosamine</name>
        <dbReference type="ChEBI" id="CHEBI:57705"/>
    </ligand>
</feature>
<keyword evidence="8 12" id="KW-0131">Cell cycle</keyword>
<dbReference type="InterPro" id="IPR005750">
    <property type="entry name" value="UDP_GlcNAc_COvinyl_MurA"/>
</dbReference>
<evidence type="ECO:0000256" key="11">
    <source>
        <dbReference type="ARBA" id="ARBA00047527"/>
    </source>
</evidence>
<feature type="modified residue" description="2-(S-cysteinyl)pyruvic acid O-phosphothioketal" evidence="12">
    <location>
        <position position="119"/>
    </location>
</feature>
<dbReference type="GO" id="GO:0051301">
    <property type="term" value="P:cell division"/>
    <property type="evidence" value="ECO:0007669"/>
    <property type="project" value="UniProtKB-KW"/>
</dbReference>
<evidence type="ECO:0000256" key="3">
    <source>
        <dbReference type="ARBA" id="ARBA00022490"/>
    </source>
</evidence>
<dbReference type="GO" id="GO:0009252">
    <property type="term" value="P:peptidoglycan biosynthetic process"/>
    <property type="evidence" value="ECO:0007669"/>
    <property type="project" value="UniProtKB-UniRule"/>
</dbReference>
<dbReference type="Pfam" id="PF00275">
    <property type="entry name" value="EPSP_synthase"/>
    <property type="match status" value="1"/>
</dbReference>
<dbReference type="CDD" id="cd01555">
    <property type="entry name" value="UdpNAET"/>
    <property type="match status" value="1"/>
</dbReference>
<accession>A0A845QNG2</accession>
<dbReference type="AlphaFoldDB" id="A0A845QNG2"/>
<dbReference type="NCBIfam" id="TIGR01072">
    <property type="entry name" value="murA"/>
    <property type="match status" value="1"/>
</dbReference>
<comment type="caution">
    <text evidence="15">The sequence shown here is derived from an EMBL/GenBank/DDBJ whole genome shotgun (WGS) entry which is preliminary data.</text>
</comment>
<dbReference type="InterPro" id="IPR001986">
    <property type="entry name" value="Enolpyruvate_Tfrase_dom"/>
</dbReference>
<comment type="subcellular location">
    <subcellularLocation>
        <location evidence="1 12">Cytoplasm</location>
    </subcellularLocation>
</comment>
<dbReference type="Proteomes" id="UP000446866">
    <property type="component" value="Unassembled WGS sequence"/>
</dbReference>
<feature type="binding site" evidence="12">
    <location>
        <begin position="24"/>
        <end position="25"/>
    </location>
    <ligand>
        <name>phosphoenolpyruvate</name>
        <dbReference type="ChEBI" id="CHEBI:58702"/>
    </ligand>
</feature>
<name>A0A845QNG2_9FIRM</name>
<reference evidence="15 16" key="1">
    <citation type="submission" date="2018-08" db="EMBL/GenBank/DDBJ databases">
        <title>Murine metabolic-syndrome-specific gut microbial biobank.</title>
        <authorList>
            <person name="Liu C."/>
        </authorList>
    </citation>
    <scope>NUCLEOTIDE SEQUENCE [LARGE SCALE GENOMIC DNA]</scope>
    <source>
        <strain evidence="15 16">28</strain>
    </source>
</reference>
<comment type="function">
    <text evidence="12">Cell wall formation. Adds enolpyruvyl to UDP-N-acetylglucosamine.</text>
</comment>
<gene>
    <name evidence="12 15" type="primary">murA</name>
    <name evidence="15" type="ORF">D0435_13275</name>
</gene>
<dbReference type="GO" id="GO:0008760">
    <property type="term" value="F:UDP-N-acetylglucosamine 1-carboxyvinyltransferase activity"/>
    <property type="evidence" value="ECO:0007669"/>
    <property type="project" value="UniProtKB-UniRule"/>
</dbReference>
<dbReference type="GO" id="GO:0005737">
    <property type="term" value="C:cytoplasm"/>
    <property type="evidence" value="ECO:0007669"/>
    <property type="project" value="UniProtKB-SubCell"/>
</dbReference>
<evidence type="ECO:0000313" key="15">
    <source>
        <dbReference type="EMBL" id="NBH62621.1"/>
    </source>
</evidence>
<comment type="caution">
    <text evidence="12">Lacks conserved residue(s) required for the propagation of feature annotation.</text>
</comment>
<evidence type="ECO:0000256" key="2">
    <source>
        <dbReference type="ARBA" id="ARBA00004752"/>
    </source>
</evidence>
<feature type="coiled-coil region" evidence="13">
    <location>
        <begin position="52"/>
        <end position="79"/>
    </location>
</feature>
<evidence type="ECO:0000256" key="12">
    <source>
        <dbReference type="HAMAP-Rule" id="MF_00111"/>
    </source>
</evidence>
<keyword evidence="7 12" id="KW-0573">Peptidoglycan synthesis</keyword>
<evidence type="ECO:0000256" key="5">
    <source>
        <dbReference type="ARBA" id="ARBA00022679"/>
    </source>
</evidence>
<dbReference type="PANTHER" id="PTHR43783">
    <property type="entry name" value="UDP-N-ACETYLGLUCOSAMINE 1-CARBOXYVINYLTRANSFERASE"/>
    <property type="match status" value="1"/>
</dbReference>
<comment type="similarity">
    <text evidence="10 12">Belongs to the EPSP synthase family. MurA subfamily.</text>
</comment>
<evidence type="ECO:0000256" key="8">
    <source>
        <dbReference type="ARBA" id="ARBA00023306"/>
    </source>
</evidence>
<dbReference type="HAMAP" id="MF_00111">
    <property type="entry name" value="MurA"/>
    <property type="match status" value="1"/>
</dbReference>
<comment type="pathway">
    <text evidence="2 12">Cell wall biogenesis; peptidoglycan biosynthesis.</text>
</comment>
<evidence type="ECO:0000313" key="16">
    <source>
        <dbReference type="Proteomes" id="UP000446866"/>
    </source>
</evidence>
<dbReference type="FunFam" id="3.65.10.10:FF:000001">
    <property type="entry name" value="UDP-N-acetylglucosamine 1-carboxyvinyltransferase"/>
    <property type="match status" value="1"/>
</dbReference>
<dbReference type="UniPathway" id="UPA00219"/>
<keyword evidence="5 12" id="KW-0808">Transferase</keyword>